<gene>
    <name evidence="2" type="ORF">TWF694_011221</name>
</gene>
<name>A0AAV9XBH5_9PEZI</name>
<accession>A0AAV9XBH5</accession>
<dbReference type="EMBL" id="JAVHJO010000008">
    <property type="protein sequence ID" value="KAK6538342.1"/>
    <property type="molecule type" value="Genomic_DNA"/>
</dbReference>
<dbReference type="AlphaFoldDB" id="A0AAV9XBH5"/>
<evidence type="ECO:0000313" key="2">
    <source>
        <dbReference type="EMBL" id="KAK6538342.1"/>
    </source>
</evidence>
<feature type="signal peptide" evidence="1">
    <location>
        <begin position="1"/>
        <end position="25"/>
    </location>
</feature>
<dbReference type="Proteomes" id="UP001365542">
    <property type="component" value="Unassembled WGS sequence"/>
</dbReference>
<keyword evidence="3" id="KW-1185">Reference proteome</keyword>
<evidence type="ECO:0000313" key="3">
    <source>
        <dbReference type="Proteomes" id="UP001365542"/>
    </source>
</evidence>
<comment type="caution">
    <text evidence="2">The sequence shown here is derived from an EMBL/GenBank/DDBJ whole genome shotgun (WGS) entry which is preliminary data.</text>
</comment>
<proteinExistence type="predicted"/>
<protein>
    <submittedName>
        <fullName evidence="2">Uncharacterized protein</fullName>
    </submittedName>
</protein>
<keyword evidence="1" id="KW-0732">Signal</keyword>
<organism evidence="2 3">
    <name type="scientific">Orbilia ellipsospora</name>
    <dbReference type="NCBI Taxonomy" id="2528407"/>
    <lineage>
        <taxon>Eukaryota</taxon>
        <taxon>Fungi</taxon>
        <taxon>Dikarya</taxon>
        <taxon>Ascomycota</taxon>
        <taxon>Pezizomycotina</taxon>
        <taxon>Orbiliomycetes</taxon>
        <taxon>Orbiliales</taxon>
        <taxon>Orbiliaceae</taxon>
        <taxon>Orbilia</taxon>
    </lineage>
</organism>
<sequence length="218" mass="24856">MINLVRIVYAGSLFLLCLKLLLVAAEPIRRGRPVTNKEVQTYIFSNGIRFDLIQNSITVFIREIEEFPIGLDDDADAEALEKNFVAISSRVKLRNLLSQLSTSEYTYLGDTIPVLQDLLKDTADSVPSAEIDPVQMVASHLINLISALDKIPPVTVDVQPDFFLFREGWQVDEFRENIWEELLDFIKFPRISQNHQIKFGYFRGYICIVKAKGCLQVS</sequence>
<evidence type="ECO:0000256" key="1">
    <source>
        <dbReference type="SAM" id="SignalP"/>
    </source>
</evidence>
<reference evidence="2 3" key="1">
    <citation type="submission" date="2019-10" db="EMBL/GenBank/DDBJ databases">
        <authorList>
            <person name="Palmer J.M."/>
        </authorList>
    </citation>
    <scope>NUCLEOTIDE SEQUENCE [LARGE SCALE GENOMIC DNA]</scope>
    <source>
        <strain evidence="2 3">TWF694</strain>
    </source>
</reference>
<feature type="chain" id="PRO_5043384681" evidence="1">
    <location>
        <begin position="26"/>
        <end position="218"/>
    </location>
</feature>